<sequence length="78" mass="8605">MTARLPPQGDHKFRRFNWEVFGKVQGVFFRKYTKMKAQELGVCGWCMNTGGGTVIGSAEGSPESLEIFRCATNCNGGI</sequence>
<dbReference type="EMBL" id="AZIL01001541">
    <property type="protein sequence ID" value="EWM23714.1"/>
    <property type="molecule type" value="Genomic_DNA"/>
</dbReference>
<accession>W7TTP0</accession>
<feature type="domain" description="Acylphosphatase-like" evidence="8">
    <location>
        <begin position="15"/>
        <end position="78"/>
    </location>
</feature>
<feature type="active site" evidence="5">
    <location>
        <position position="48"/>
    </location>
</feature>
<dbReference type="Gene3D" id="3.30.70.100">
    <property type="match status" value="1"/>
</dbReference>
<dbReference type="GO" id="GO:0003998">
    <property type="term" value="F:acylphosphatase activity"/>
    <property type="evidence" value="ECO:0007669"/>
    <property type="project" value="UniProtKB-EC"/>
</dbReference>
<protein>
    <recommendedName>
        <fullName evidence="2 5">Acylphosphatase</fullName>
        <ecNumber evidence="2 5">3.6.1.7</ecNumber>
    </recommendedName>
</protein>
<dbReference type="GO" id="GO:0016301">
    <property type="term" value="F:kinase activity"/>
    <property type="evidence" value="ECO:0007669"/>
    <property type="project" value="UniProtKB-KW"/>
</dbReference>
<keyword evidence="9" id="KW-0808">Transferase</keyword>
<evidence type="ECO:0000313" key="10">
    <source>
        <dbReference type="Proteomes" id="UP000019335"/>
    </source>
</evidence>
<dbReference type="InterPro" id="IPR036046">
    <property type="entry name" value="Acylphosphatase-like_dom_sf"/>
</dbReference>
<reference evidence="9 10" key="1">
    <citation type="journal article" date="2014" name="Mol. Plant">
        <title>Chromosome Scale Genome Assembly and Transcriptome Profiling of Nannochloropsis gaditana in Nitrogen Depletion.</title>
        <authorList>
            <person name="Corteggiani Carpinelli E."/>
            <person name="Telatin A."/>
            <person name="Vitulo N."/>
            <person name="Forcato C."/>
            <person name="D'Angelo M."/>
            <person name="Schiavon R."/>
            <person name="Vezzi A."/>
            <person name="Giacometti G.M."/>
            <person name="Morosinotto T."/>
            <person name="Valle G."/>
        </authorList>
    </citation>
    <scope>NUCLEOTIDE SEQUENCE [LARGE SCALE GENOMIC DNA]</scope>
    <source>
        <strain evidence="9 10">B-31</strain>
    </source>
</reference>
<evidence type="ECO:0000256" key="4">
    <source>
        <dbReference type="ARBA" id="ARBA00047645"/>
    </source>
</evidence>
<comment type="similarity">
    <text evidence="1 7">Belongs to the acylphosphatase family.</text>
</comment>
<evidence type="ECO:0000256" key="5">
    <source>
        <dbReference type="PROSITE-ProRule" id="PRU00520"/>
    </source>
</evidence>
<evidence type="ECO:0000256" key="1">
    <source>
        <dbReference type="ARBA" id="ARBA00005614"/>
    </source>
</evidence>
<dbReference type="InterPro" id="IPR017968">
    <property type="entry name" value="Acylphosphatase_CS"/>
</dbReference>
<dbReference type="PROSITE" id="PS00151">
    <property type="entry name" value="ACYLPHOSPHATASE_2"/>
    <property type="match status" value="1"/>
</dbReference>
<dbReference type="PANTHER" id="PTHR10029">
    <property type="entry name" value="ACYLPHOSPHATASE"/>
    <property type="match status" value="1"/>
</dbReference>
<evidence type="ECO:0000256" key="3">
    <source>
        <dbReference type="ARBA" id="ARBA00022801"/>
    </source>
</evidence>
<evidence type="ECO:0000259" key="8">
    <source>
        <dbReference type="PROSITE" id="PS51160"/>
    </source>
</evidence>
<dbReference type="InterPro" id="IPR001792">
    <property type="entry name" value="Acylphosphatase-like_dom"/>
</dbReference>
<proteinExistence type="inferred from homology"/>
<evidence type="ECO:0000256" key="2">
    <source>
        <dbReference type="ARBA" id="ARBA00012150"/>
    </source>
</evidence>
<gene>
    <name evidence="9" type="ORF">Naga_100647g1</name>
</gene>
<keyword evidence="3 5" id="KW-0378">Hydrolase</keyword>
<evidence type="ECO:0000256" key="7">
    <source>
        <dbReference type="RuleBase" id="RU004168"/>
    </source>
</evidence>
<evidence type="ECO:0000256" key="6">
    <source>
        <dbReference type="RuleBase" id="RU000553"/>
    </source>
</evidence>
<name>W7TTP0_9STRA</name>
<evidence type="ECO:0000313" key="9">
    <source>
        <dbReference type="EMBL" id="EWM23714.1"/>
    </source>
</evidence>
<keyword evidence="9" id="KW-0418">Kinase</keyword>
<dbReference type="InterPro" id="IPR020456">
    <property type="entry name" value="Acylphosphatase"/>
</dbReference>
<dbReference type="Proteomes" id="UP000019335">
    <property type="component" value="Chromosome 16"/>
</dbReference>
<feature type="active site" evidence="5">
    <location>
        <position position="30"/>
    </location>
</feature>
<comment type="caution">
    <text evidence="9">The sequence shown here is derived from an EMBL/GenBank/DDBJ whole genome shotgun (WGS) entry which is preliminary data.</text>
</comment>
<dbReference type="EC" id="3.6.1.7" evidence="2 5"/>
<keyword evidence="10" id="KW-1185">Reference proteome</keyword>
<dbReference type="AlphaFoldDB" id="W7TTP0"/>
<dbReference type="Pfam" id="PF00708">
    <property type="entry name" value="Acylphosphatase"/>
    <property type="match status" value="1"/>
</dbReference>
<dbReference type="PROSITE" id="PS00150">
    <property type="entry name" value="ACYLPHOSPHATASE_1"/>
    <property type="match status" value="1"/>
</dbReference>
<dbReference type="SUPFAM" id="SSF54975">
    <property type="entry name" value="Acylphosphatase/BLUF domain-like"/>
    <property type="match status" value="1"/>
</dbReference>
<dbReference type="PROSITE" id="PS51160">
    <property type="entry name" value="ACYLPHOSPHATASE_3"/>
    <property type="match status" value="1"/>
</dbReference>
<dbReference type="PRINTS" id="PR00112">
    <property type="entry name" value="ACYLPHPHTASE"/>
</dbReference>
<dbReference type="OrthoDB" id="7961613at2759"/>
<comment type="catalytic activity">
    <reaction evidence="4 5 6">
        <text>an acyl phosphate + H2O = a carboxylate + phosphate + H(+)</text>
        <dbReference type="Rhea" id="RHEA:14965"/>
        <dbReference type="ChEBI" id="CHEBI:15377"/>
        <dbReference type="ChEBI" id="CHEBI:15378"/>
        <dbReference type="ChEBI" id="CHEBI:29067"/>
        <dbReference type="ChEBI" id="CHEBI:43474"/>
        <dbReference type="ChEBI" id="CHEBI:59918"/>
        <dbReference type="EC" id="3.6.1.7"/>
    </reaction>
</comment>
<organism evidence="9 10">
    <name type="scientific">Nannochloropsis gaditana</name>
    <dbReference type="NCBI Taxonomy" id="72520"/>
    <lineage>
        <taxon>Eukaryota</taxon>
        <taxon>Sar</taxon>
        <taxon>Stramenopiles</taxon>
        <taxon>Ochrophyta</taxon>
        <taxon>Eustigmatophyceae</taxon>
        <taxon>Eustigmatales</taxon>
        <taxon>Monodopsidaceae</taxon>
        <taxon>Nannochloropsis</taxon>
    </lineage>
</organism>
<dbReference type="PANTHER" id="PTHR10029:SF3">
    <property type="entry name" value="ACYLPHOSPHATASE-RELATED"/>
    <property type="match status" value="1"/>
</dbReference>